<dbReference type="Gene3D" id="1.10.357.10">
    <property type="entry name" value="Tetracycline Repressor, domain 2"/>
    <property type="match status" value="1"/>
</dbReference>
<evidence type="ECO:0000313" key="3">
    <source>
        <dbReference type="Proteomes" id="UP000070220"/>
    </source>
</evidence>
<sequence length="185" mass="21833">MAKNTRELIIKALITLAKKNPQRSSFTMTEIAAEAGISRQAIYQKHFNNFEDIIEYIHEETNQDIFNVFNKYCPSNDGDPISFLADHILPLIYEKREVVNTLYTTQADPCWKEFLRGTYSEWVLKNVNYQLKYNFYKEDIAYIITTMAISFIEIWIRKDNPIPPEEYRETFIQLSKTSLCDYIVS</sequence>
<dbReference type="RefSeq" id="WP_061420782.1">
    <property type="nucleotide sequence ID" value="NZ_KQ970370.1"/>
</dbReference>
<name>A0A139QB25_STROR</name>
<accession>A0A139QB25</accession>
<dbReference type="AlphaFoldDB" id="A0A139QB25"/>
<reference evidence="2 3" key="1">
    <citation type="submission" date="2016-01" db="EMBL/GenBank/DDBJ databases">
        <title>Highly variable Streptococcus oralis are common among viridans streptococci isolated from primates.</title>
        <authorList>
            <person name="Denapaite D."/>
            <person name="Rieger M."/>
            <person name="Koendgen S."/>
            <person name="Brueckner R."/>
            <person name="Ochigava I."/>
            <person name="Kappeler P."/>
            <person name="Maetz-Rensing K."/>
            <person name="Leendertz F."/>
            <person name="Hakenbeck R."/>
        </authorList>
    </citation>
    <scope>NUCLEOTIDE SEQUENCE [LARGE SCALE GENOMIC DNA]</scope>
    <source>
        <strain evidence="2 3">DD30</strain>
    </source>
</reference>
<dbReference type="InterPro" id="IPR050624">
    <property type="entry name" value="HTH-type_Tx_Regulator"/>
</dbReference>
<feature type="domain" description="Transcriptional regulator TetR C-terminal Firmicutes type" evidence="1">
    <location>
        <begin position="86"/>
        <end position="175"/>
    </location>
</feature>
<gene>
    <name evidence="2" type="ORF">SORDD30_00407</name>
</gene>
<evidence type="ECO:0000313" key="2">
    <source>
        <dbReference type="EMBL" id="KXT99765.1"/>
    </source>
</evidence>
<dbReference type="PATRIC" id="fig|1303.83.peg.427"/>
<comment type="caution">
    <text evidence="2">The sequence shown here is derived from an EMBL/GenBank/DDBJ whole genome shotgun (WGS) entry which is preliminary data.</text>
</comment>
<organism evidence="2 3">
    <name type="scientific">Streptococcus oralis</name>
    <dbReference type="NCBI Taxonomy" id="1303"/>
    <lineage>
        <taxon>Bacteria</taxon>
        <taxon>Bacillati</taxon>
        <taxon>Bacillota</taxon>
        <taxon>Bacilli</taxon>
        <taxon>Lactobacillales</taxon>
        <taxon>Streptococcaceae</taxon>
        <taxon>Streptococcus</taxon>
    </lineage>
</organism>
<dbReference type="InterPro" id="IPR039532">
    <property type="entry name" value="TetR_C_Firmicutes"/>
</dbReference>
<dbReference type="PANTHER" id="PTHR43479">
    <property type="entry name" value="ACREF/ENVCD OPERON REPRESSOR-RELATED"/>
    <property type="match status" value="1"/>
</dbReference>
<dbReference type="Pfam" id="PF14278">
    <property type="entry name" value="TetR_C_8"/>
    <property type="match status" value="1"/>
</dbReference>
<proteinExistence type="predicted"/>
<dbReference type="SUPFAM" id="SSF46689">
    <property type="entry name" value="Homeodomain-like"/>
    <property type="match status" value="1"/>
</dbReference>
<dbReference type="InterPro" id="IPR009057">
    <property type="entry name" value="Homeodomain-like_sf"/>
</dbReference>
<evidence type="ECO:0000259" key="1">
    <source>
        <dbReference type="Pfam" id="PF14278"/>
    </source>
</evidence>
<dbReference type="EMBL" id="LQRP01000017">
    <property type="protein sequence ID" value="KXT99765.1"/>
    <property type="molecule type" value="Genomic_DNA"/>
</dbReference>
<protein>
    <submittedName>
        <fullName evidence="2">Putative transcriptional regulator, TetR family</fullName>
    </submittedName>
</protein>
<dbReference type="Proteomes" id="UP000070220">
    <property type="component" value="Unassembled WGS sequence"/>
</dbReference>
<dbReference type="PANTHER" id="PTHR43479:SF11">
    <property type="entry name" value="ACREF_ENVCD OPERON REPRESSOR-RELATED"/>
    <property type="match status" value="1"/>
</dbReference>